<sequence>MNNVLVLTTVLALATLAFAQQGGQTLSAEQRARMTQMQPANDLAQDIRLLPGLEKNKATAVTKAQARSLLSILTTLQKATSIQPNDAKKYLTQIEDKILTDTQLTALDALVIKDEKEREAQRAQRQATGQNSAGVLLPGNLGGLGGGAASGRNTVNAGAQGSQFDPSKFNPFKDGRGADALKTYIAALQKK</sequence>
<dbReference type="AlphaFoldDB" id="A0A5C4Y6J8"/>
<dbReference type="Proteomes" id="UP000313988">
    <property type="component" value="Unassembled WGS sequence"/>
</dbReference>
<comment type="caution">
    <text evidence="4">The sequence shown here is derived from an EMBL/GenBank/DDBJ whole genome shotgun (WGS) entry which is preliminary data.</text>
</comment>
<evidence type="ECO:0000256" key="1">
    <source>
        <dbReference type="SAM" id="MobiDB-lite"/>
    </source>
</evidence>
<evidence type="ECO:0000313" key="4">
    <source>
        <dbReference type="EMBL" id="TNM70670.1"/>
    </source>
</evidence>
<dbReference type="EMBL" id="VDMO01000012">
    <property type="protein sequence ID" value="TNM70670.1"/>
    <property type="molecule type" value="Genomic_DNA"/>
</dbReference>
<evidence type="ECO:0000313" key="3">
    <source>
        <dbReference type="EMBL" id="MBB6017100.1"/>
    </source>
</evidence>
<dbReference type="OrthoDB" id="71921at2"/>
<feature type="compositionally biased region" description="Polar residues" evidence="1">
    <location>
        <begin position="152"/>
        <end position="165"/>
    </location>
</feature>
<evidence type="ECO:0000313" key="5">
    <source>
        <dbReference type="Proteomes" id="UP000313988"/>
    </source>
</evidence>
<organism evidence="4 5">
    <name type="scientific">Deinococcus radiopugnans ATCC 19172</name>
    <dbReference type="NCBI Taxonomy" id="585398"/>
    <lineage>
        <taxon>Bacteria</taxon>
        <taxon>Thermotogati</taxon>
        <taxon>Deinococcota</taxon>
        <taxon>Deinococci</taxon>
        <taxon>Deinococcales</taxon>
        <taxon>Deinococcaceae</taxon>
        <taxon>Deinococcus</taxon>
    </lineage>
</organism>
<keyword evidence="2" id="KW-0732">Signal</keyword>
<dbReference type="Proteomes" id="UP000629870">
    <property type="component" value="Unassembled WGS sequence"/>
</dbReference>
<dbReference type="EMBL" id="JACHEW010000011">
    <property type="protein sequence ID" value="MBB6017100.1"/>
    <property type="molecule type" value="Genomic_DNA"/>
</dbReference>
<evidence type="ECO:0000313" key="6">
    <source>
        <dbReference type="Proteomes" id="UP000629870"/>
    </source>
</evidence>
<reference evidence="4 5" key="1">
    <citation type="submission" date="2019-06" db="EMBL/GenBank/DDBJ databases">
        <title>Genome sequence of Deinococcus radiopugnans ATCC 19172.</title>
        <authorList>
            <person name="Maclea K.S."/>
            <person name="Maynard C.R."/>
        </authorList>
    </citation>
    <scope>NUCLEOTIDE SEQUENCE [LARGE SCALE GENOMIC DNA]</scope>
    <source>
        <strain evidence="4 5">ATCC 19172</strain>
    </source>
</reference>
<gene>
    <name evidence="4" type="ORF">FHR04_12265</name>
    <name evidence="3" type="ORF">HNQ04_002362</name>
</gene>
<accession>A0A5C4Y6J8</accession>
<name>A0A5C4Y6J8_9DEIO</name>
<reference evidence="3 6" key="2">
    <citation type="submission" date="2020-08" db="EMBL/GenBank/DDBJ databases">
        <title>Genomic Encyclopedia of Type Strains, Phase IV (KMG-IV): sequencing the most valuable type-strain genomes for metagenomic binning, comparative biology and taxonomic classification.</title>
        <authorList>
            <person name="Goeker M."/>
        </authorList>
    </citation>
    <scope>NUCLEOTIDE SEQUENCE [LARGE SCALE GENOMIC DNA]</scope>
    <source>
        <strain evidence="3 6">DSM 12027</strain>
    </source>
</reference>
<evidence type="ECO:0000256" key="2">
    <source>
        <dbReference type="SAM" id="SignalP"/>
    </source>
</evidence>
<dbReference type="RefSeq" id="WP_139403697.1">
    <property type="nucleotide sequence ID" value="NZ_JACHEW010000011.1"/>
</dbReference>
<proteinExistence type="predicted"/>
<feature type="region of interest" description="Disordered" evidence="1">
    <location>
        <begin position="147"/>
        <end position="174"/>
    </location>
</feature>
<protein>
    <submittedName>
        <fullName evidence="4">Uncharacterized protein</fullName>
    </submittedName>
</protein>
<feature type="chain" id="PRO_5022723067" evidence="2">
    <location>
        <begin position="20"/>
        <end position="191"/>
    </location>
</feature>
<keyword evidence="6" id="KW-1185">Reference proteome</keyword>
<feature type="signal peptide" evidence="2">
    <location>
        <begin position="1"/>
        <end position="19"/>
    </location>
</feature>